<dbReference type="AlphaFoldDB" id="A0A0F9AIT8"/>
<proteinExistence type="predicted"/>
<dbReference type="EMBL" id="LAZR01042538">
    <property type="protein sequence ID" value="KKL09310.1"/>
    <property type="molecule type" value="Genomic_DNA"/>
</dbReference>
<name>A0A0F9AIT8_9ZZZZ</name>
<reference evidence="1" key="1">
    <citation type="journal article" date="2015" name="Nature">
        <title>Complex archaea that bridge the gap between prokaryotes and eukaryotes.</title>
        <authorList>
            <person name="Spang A."/>
            <person name="Saw J.H."/>
            <person name="Jorgensen S.L."/>
            <person name="Zaremba-Niedzwiedzka K."/>
            <person name="Martijn J."/>
            <person name="Lind A.E."/>
            <person name="van Eijk R."/>
            <person name="Schleper C."/>
            <person name="Guy L."/>
            <person name="Ettema T.J."/>
        </authorList>
    </citation>
    <scope>NUCLEOTIDE SEQUENCE</scope>
</reference>
<comment type="caution">
    <text evidence="1">The sequence shown here is derived from an EMBL/GenBank/DDBJ whole genome shotgun (WGS) entry which is preliminary data.</text>
</comment>
<gene>
    <name evidence="1" type="ORF">LCGC14_2567150</name>
</gene>
<sequence length="258" mass="27733">MKLASSSTRPYFDLKNSAKERYSSPSKLLKESLAKESELEKPYLNLGAPRAIHFEIPEPDWPTTRMPDQRNPALGLPHVSVGWGVPWWPPKLPEIGGVGCRFCVIVCGDLLDCDDILRCTVPSYCTYDGRGGEGSWDVNIYEGDVESVRTSKLANLPRIDVKVDASQALNVLEICYTDQVGHQCCQGVDIECEICDCAAADPFIADITPETIAPGGDATIGIAGGCPPYSWTISGLGYTLASATTTGLTNTITSPSGT</sequence>
<protein>
    <submittedName>
        <fullName evidence="1">Uncharacterized protein</fullName>
    </submittedName>
</protein>
<accession>A0A0F9AIT8</accession>
<organism evidence="1">
    <name type="scientific">marine sediment metagenome</name>
    <dbReference type="NCBI Taxonomy" id="412755"/>
    <lineage>
        <taxon>unclassified sequences</taxon>
        <taxon>metagenomes</taxon>
        <taxon>ecological metagenomes</taxon>
    </lineage>
</organism>
<evidence type="ECO:0000313" key="1">
    <source>
        <dbReference type="EMBL" id="KKL09310.1"/>
    </source>
</evidence>